<evidence type="ECO:0000313" key="2">
    <source>
        <dbReference type="Proteomes" id="UP000827976"/>
    </source>
</evidence>
<comment type="caution">
    <text evidence="1">The sequence shown here is derived from an EMBL/GenBank/DDBJ whole genome shotgun (WGS) entry which is preliminary data.</text>
</comment>
<dbReference type="Proteomes" id="UP000827976">
    <property type="component" value="Chromosome 1"/>
</dbReference>
<keyword evidence="1" id="KW-0808">Transferase</keyword>
<keyword evidence="2" id="KW-1185">Reference proteome</keyword>
<evidence type="ECO:0000313" key="1">
    <source>
        <dbReference type="EMBL" id="KAH7692051.1"/>
    </source>
</evidence>
<accession>A0ACB7WU05</accession>
<proteinExistence type="predicted"/>
<sequence length="320" mass="35816">MRALTLAAFPMRKTRSLLRSSPPSPSFSSPSPPLFYHLAQLPLLSHGPRYREPGDDFFWIYSPNLRGFQTSIIWRFTLGLCWCLLHLFVALVHARSSLIHVLVCYSISSGLLGKYWNLDLSNLKYLGIVVDSEQAKNTVKIKRLLHWLSSIGVKNVILYDMEGVLKNSIGSDQSSSDSKHIYFEGMAIELLSFSDNKEGVAKAASFLCSKHLKSNPAVSDRVEPVFTEADMDDALMTVGCGGPEPDLLLVYGPARCHLGFPAWRMRYTEIMINPSPIEATVMWCHLMEAVLSKLIINSLGKNLVSEDELYTSSKSTKRLL</sequence>
<dbReference type="EMBL" id="CM037011">
    <property type="protein sequence ID" value="KAH7692051.1"/>
    <property type="molecule type" value="Genomic_DNA"/>
</dbReference>
<protein>
    <submittedName>
        <fullName evidence="1">Ditranspolycis-polyprenyl diphosphate synthase ((2E6E)-farnesyl diphosphate specific) protein</fullName>
        <ecNumber evidence="1">2.5.1.87</ecNumber>
    </submittedName>
</protein>
<name>A0ACB7WU05_DIOAL</name>
<reference evidence="2" key="1">
    <citation type="journal article" date="2022" name="Nat. Commun.">
        <title>Chromosome evolution and the genetic basis of agronomically important traits in greater yam.</title>
        <authorList>
            <person name="Bredeson J.V."/>
            <person name="Lyons J.B."/>
            <person name="Oniyinde I.O."/>
            <person name="Okereke N.R."/>
            <person name="Kolade O."/>
            <person name="Nnabue I."/>
            <person name="Nwadili C.O."/>
            <person name="Hribova E."/>
            <person name="Parker M."/>
            <person name="Nwogha J."/>
            <person name="Shu S."/>
            <person name="Carlson J."/>
            <person name="Kariba R."/>
            <person name="Muthemba S."/>
            <person name="Knop K."/>
            <person name="Barton G.J."/>
            <person name="Sherwood A.V."/>
            <person name="Lopez-Montes A."/>
            <person name="Asiedu R."/>
            <person name="Jamnadass R."/>
            <person name="Muchugi A."/>
            <person name="Goodstein D."/>
            <person name="Egesi C.N."/>
            <person name="Featherston J."/>
            <person name="Asfaw A."/>
            <person name="Simpson G.G."/>
            <person name="Dolezel J."/>
            <person name="Hendre P.S."/>
            <person name="Van Deynze A."/>
            <person name="Kumar P.L."/>
            <person name="Obidiegwu J.E."/>
            <person name="Bhattacharjee R."/>
            <person name="Rokhsar D.S."/>
        </authorList>
    </citation>
    <scope>NUCLEOTIDE SEQUENCE [LARGE SCALE GENOMIC DNA]</scope>
    <source>
        <strain evidence="2">cv. TDa95/00328</strain>
    </source>
</reference>
<dbReference type="EC" id="2.5.1.87" evidence="1"/>
<gene>
    <name evidence="1" type="ORF">IHE45_01G040400</name>
</gene>
<organism evidence="1 2">
    <name type="scientific">Dioscorea alata</name>
    <name type="common">Purple yam</name>
    <dbReference type="NCBI Taxonomy" id="55571"/>
    <lineage>
        <taxon>Eukaryota</taxon>
        <taxon>Viridiplantae</taxon>
        <taxon>Streptophyta</taxon>
        <taxon>Embryophyta</taxon>
        <taxon>Tracheophyta</taxon>
        <taxon>Spermatophyta</taxon>
        <taxon>Magnoliopsida</taxon>
        <taxon>Liliopsida</taxon>
        <taxon>Dioscoreales</taxon>
        <taxon>Dioscoreaceae</taxon>
        <taxon>Dioscorea</taxon>
    </lineage>
</organism>